<dbReference type="Pfam" id="PF12326">
    <property type="entry name" value="EOS1"/>
    <property type="match status" value="1"/>
</dbReference>
<sequence length="189" mass="21400">MPDGISLFLYAAPSALLLLDADGKGAWEHAWSVEKRFRVTEVFLAILWCSAAAYLSYFFTDCLMSRWLLFYTPPATLVRLLTTNFLIAYITSWVLYLSGASEDPRMLLPAWVSIATTLTMLYHLTQRKINIKKETSASIGVFSLASFTSLCTLLLQLHLTRENDPVVPFFSMLKGVWNYVIGSERLLAR</sequence>
<proteinExistence type="predicted"/>
<keyword evidence="1" id="KW-1133">Transmembrane helix</keyword>
<dbReference type="PANTHER" id="PTHR28147:SF1">
    <property type="entry name" value="N-GLYCOSYLATION PROTEIN EOS1"/>
    <property type="match status" value="1"/>
</dbReference>
<organism evidence="2 3">
    <name type="scientific">Lepraria finkii</name>
    <dbReference type="NCBI Taxonomy" id="1340010"/>
    <lineage>
        <taxon>Eukaryota</taxon>
        <taxon>Fungi</taxon>
        <taxon>Dikarya</taxon>
        <taxon>Ascomycota</taxon>
        <taxon>Pezizomycotina</taxon>
        <taxon>Lecanoromycetes</taxon>
        <taxon>OSLEUM clade</taxon>
        <taxon>Lecanoromycetidae</taxon>
        <taxon>Lecanorales</taxon>
        <taxon>Lecanorineae</taxon>
        <taxon>Stereocaulaceae</taxon>
        <taxon>Lepraria</taxon>
    </lineage>
</organism>
<feature type="transmembrane region" description="Helical" evidence="1">
    <location>
        <begin position="42"/>
        <end position="64"/>
    </location>
</feature>
<gene>
    <name evidence="2" type="ORF">ABVK25_005648</name>
</gene>
<dbReference type="PANTHER" id="PTHR28147">
    <property type="entry name" value="N-GLYCOSYLATION PROTEIN EOS1"/>
    <property type="match status" value="1"/>
</dbReference>
<comment type="caution">
    <text evidence="2">The sequence shown here is derived from an EMBL/GenBank/DDBJ whole genome shotgun (WGS) entry which is preliminary data.</text>
</comment>
<accession>A0ABR4BBB2</accession>
<evidence type="ECO:0000256" key="1">
    <source>
        <dbReference type="SAM" id="Phobius"/>
    </source>
</evidence>
<feature type="transmembrane region" description="Helical" evidence="1">
    <location>
        <begin position="108"/>
        <end position="125"/>
    </location>
</feature>
<evidence type="ECO:0000313" key="2">
    <source>
        <dbReference type="EMBL" id="KAL2054109.1"/>
    </source>
</evidence>
<protein>
    <submittedName>
        <fullName evidence="2">Uncharacterized protein</fullName>
    </submittedName>
</protein>
<evidence type="ECO:0000313" key="3">
    <source>
        <dbReference type="Proteomes" id="UP001590951"/>
    </source>
</evidence>
<name>A0ABR4BBB2_9LECA</name>
<dbReference type="InterPro" id="IPR021100">
    <property type="entry name" value="N-glycosylation_EOS1"/>
</dbReference>
<keyword evidence="3" id="KW-1185">Reference proteome</keyword>
<feature type="transmembrane region" description="Helical" evidence="1">
    <location>
        <begin position="137"/>
        <end position="159"/>
    </location>
</feature>
<dbReference type="EMBL" id="JBHFEH010000017">
    <property type="protein sequence ID" value="KAL2054109.1"/>
    <property type="molecule type" value="Genomic_DNA"/>
</dbReference>
<feature type="transmembrane region" description="Helical" evidence="1">
    <location>
        <begin position="76"/>
        <end position="96"/>
    </location>
</feature>
<reference evidence="2 3" key="1">
    <citation type="submission" date="2024-09" db="EMBL/GenBank/DDBJ databases">
        <title>Rethinking Asexuality: The Enigmatic Case of Functional Sexual Genes in Lepraria (Stereocaulaceae).</title>
        <authorList>
            <person name="Doellman M."/>
            <person name="Sun Y."/>
            <person name="Barcenas-Pena A."/>
            <person name="Lumbsch H.T."/>
            <person name="Grewe F."/>
        </authorList>
    </citation>
    <scope>NUCLEOTIDE SEQUENCE [LARGE SCALE GENOMIC DNA]</scope>
    <source>
        <strain evidence="2 3">Grewe 0041</strain>
    </source>
</reference>
<dbReference type="Proteomes" id="UP001590951">
    <property type="component" value="Unassembled WGS sequence"/>
</dbReference>
<keyword evidence="1" id="KW-0812">Transmembrane</keyword>
<keyword evidence="1" id="KW-0472">Membrane</keyword>